<dbReference type="PANTHER" id="PTHR47032:SF1">
    <property type="entry name" value="UDP-D-XYLOSE:L-FUCOSE ALPHA-1,3-D-XYLOSYLTRANSFERASE-RELATED"/>
    <property type="match status" value="1"/>
</dbReference>
<dbReference type="Proteomes" id="UP000002630">
    <property type="component" value="Linkage Group LG23"/>
</dbReference>
<name>D7FGV6_ECTSI</name>
<evidence type="ECO:0000256" key="1">
    <source>
        <dbReference type="SAM" id="MobiDB-lite"/>
    </source>
</evidence>
<feature type="region of interest" description="Disordered" evidence="1">
    <location>
        <begin position="1"/>
        <end position="53"/>
    </location>
</feature>
<dbReference type="EMBL" id="FN647705">
    <property type="protein sequence ID" value="CBJ48945.1"/>
    <property type="molecule type" value="Genomic_DNA"/>
</dbReference>
<reference evidence="3 4" key="1">
    <citation type="journal article" date="2010" name="Nature">
        <title>The Ectocarpus genome and the independent evolution of multicellularity in brown algae.</title>
        <authorList>
            <person name="Cock J.M."/>
            <person name="Sterck L."/>
            <person name="Rouze P."/>
            <person name="Scornet D."/>
            <person name="Allen A.E."/>
            <person name="Amoutzias G."/>
            <person name="Anthouard V."/>
            <person name="Artiguenave F."/>
            <person name="Aury J.M."/>
            <person name="Badger J.H."/>
            <person name="Beszteri B."/>
            <person name="Billiau K."/>
            <person name="Bonnet E."/>
            <person name="Bothwell J.H."/>
            <person name="Bowler C."/>
            <person name="Boyen C."/>
            <person name="Brownlee C."/>
            <person name="Carrano C.J."/>
            <person name="Charrier B."/>
            <person name="Cho G.Y."/>
            <person name="Coelho S.M."/>
            <person name="Collen J."/>
            <person name="Corre E."/>
            <person name="Da Silva C."/>
            <person name="Delage L."/>
            <person name="Delaroque N."/>
            <person name="Dittami S.M."/>
            <person name="Doulbeau S."/>
            <person name="Elias M."/>
            <person name="Farnham G."/>
            <person name="Gachon C.M."/>
            <person name="Gschloessl B."/>
            <person name="Heesch S."/>
            <person name="Jabbari K."/>
            <person name="Jubin C."/>
            <person name="Kawai H."/>
            <person name="Kimura K."/>
            <person name="Kloareg B."/>
            <person name="Kupper F.C."/>
            <person name="Lang D."/>
            <person name="Le Bail A."/>
            <person name="Leblanc C."/>
            <person name="Lerouge P."/>
            <person name="Lohr M."/>
            <person name="Lopez P.J."/>
            <person name="Martens C."/>
            <person name="Maumus F."/>
            <person name="Michel G."/>
            <person name="Miranda-Saavedra D."/>
            <person name="Morales J."/>
            <person name="Moreau H."/>
            <person name="Motomura T."/>
            <person name="Nagasato C."/>
            <person name="Napoli C.A."/>
            <person name="Nelson D.R."/>
            <person name="Nyvall-Collen P."/>
            <person name="Peters A.F."/>
            <person name="Pommier C."/>
            <person name="Potin P."/>
            <person name="Poulain J."/>
            <person name="Quesneville H."/>
            <person name="Read B."/>
            <person name="Rensing S.A."/>
            <person name="Ritter A."/>
            <person name="Rousvoal S."/>
            <person name="Samanta M."/>
            <person name="Samson G."/>
            <person name="Schroeder D.C."/>
            <person name="Segurens B."/>
            <person name="Strittmatter M."/>
            <person name="Tonon T."/>
            <person name="Tregear J.W."/>
            <person name="Valentin K."/>
            <person name="von Dassow P."/>
            <person name="Yamagishi T."/>
            <person name="Van de Peer Y."/>
            <person name="Wincker P."/>
        </authorList>
    </citation>
    <scope>NUCLEOTIDE SEQUENCE [LARGE SCALE GENOMIC DNA]</scope>
    <source>
        <strain evidence="4">Ec32 / CCAP1310/4</strain>
    </source>
</reference>
<dbReference type="Pfam" id="PF03407">
    <property type="entry name" value="Nucleotid_trans"/>
    <property type="match status" value="1"/>
</dbReference>
<sequence length="423" mass="46360">MRTAAYDAPMKPHDTPRTRFPRTHNTQAHASPSSLYSGSTRPRKGHTRCRTLTTPGHTKRWFKNIDSTSGSPGCPMGTGWTTSVRVLRGWLLTWCLVVCLKTSSIHAAGPDAEPDEADNVVVHTMGLANDTVAGTLPPITKDSSCSDMLAWLPPRSSPAVVFQVVSEPYASLEENFISNMELHSTFSRENLYLVCLDEESVAIFDGLGIRCVRYGCLGCPVSRGDIWVLRIDVTICLLNAGQDVLMSDADAIWLRDPTDDLASDAFLDSNVVASRAVMPFPLYHKWGATICMGFAFFRAGGSAMQAFMTVVEEIANELGNDQIAVNEALNKLDVVWDPMSDMNFTDNTRPGTGVIENITVDGGSLKVTLLPHNKYTRSCRRTPISNDTIVAHCVSSDKGEGMATWMKEAHLWNLPDDNDSGRD</sequence>
<feature type="compositionally biased region" description="Polar residues" evidence="1">
    <location>
        <begin position="23"/>
        <end position="40"/>
    </location>
</feature>
<dbReference type="OrthoDB" id="206835at2759"/>
<dbReference type="GO" id="GO:0005794">
    <property type="term" value="C:Golgi apparatus"/>
    <property type="evidence" value="ECO:0007669"/>
    <property type="project" value="TreeGrafter"/>
</dbReference>
<dbReference type="eggNOG" id="ENOG502SGR5">
    <property type="taxonomic scope" value="Eukaryota"/>
</dbReference>
<dbReference type="AlphaFoldDB" id="D7FGV6"/>
<dbReference type="InterPro" id="IPR005069">
    <property type="entry name" value="Nucl-diP-sugar_transferase"/>
</dbReference>
<gene>
    <name evidence="3" type="ORF">Esi_0102_0032</name>
</gene>
<evidence type="ECO:0000259" key="2">
    <source>
        <dbReference type="Pfam" id="PF03407"/>
    </source>
</evidence>
<dbReference type="GO" id="GO:0016757">
    <property type="term" value="F:glycosyltransferase activity"/>
    <property type="evidence" value="ECO:0007669"/>
    <property type="project" value="TreeGrafter"/>
</dbReference>
<accession>D7FGV6</accession>
<dbReference type="EMBL" id="FN649748">
    <property type="protein sequence ID" value="CBJ48945.1"/>
    <property type="molecule type" value="Genomic_DNA"/>
</dbReference>
<proteinExistence type="predicted"/>
<dbReference type="InterPro" id="IPR052636">
    <property type="entry name" value="UDP-D-xylose:L-fucose_XylT"/>
</dbReference>
<feature type="domain" description="Nucleotide-diphospho-sugar transferase" evidence="2">
    <location>
        <begin position="228"/>
        <end position="344"/>
    </location>
</feature>
<dbReference type="InParanoid" id="D7FGV6"/>
<keyword evidence="4" id="KW-1185">Reference proteome</keyword>
<protein>
    <submittedName>
        <fullName evidence="3">Acetyltransferase (Isoleucine patch superfamily protein)</fullName>
    </submittedName>
</protein>
<organism evidence="3 4">
    <name type="scientific">Ectocarpus siliculosus</name>
    <name type="common">Brown alga</name>
    <name type="synonym">Conferva siliculosa</name>
    <dbReference type="NCBI Taxonomy" id="2880"/>
    <lineage>
        <taxon>Eukaryota</taxon>
        <taxon>Sar</taxon>
        <taxon>Stramenopiles</taxon>
        <taxon>Ochrophyta</taxon>
        <taxon>PX clade</taxon>
        <taxon>Phaeophyceae</taxon>
        <taxon>Ectocarpales</taxon>
        <taxon>Ectocarpaceae</taxon>
        <taxon>Ectocarpus</taxon>
    </lineage>
</organism>
<evidence type="ECO:0000313" key="4">
    <source>
        <dbReference type="Proteomes" id="UP000002630"/>
    </source>
</evidence>
<evidence type="ECO:0000313" key="3">
    <source>
        <dbReference type="EMBL" id="CBJ48945.1"/>
    </source>
</evidence>
<dbReference type="PANTHER" id="PTHR47032">
    <property type="entry name" value="UDP-D-XYLOSE:L-FUCOSE ALPHA-1,3-D-XYLOSYLTRANSFERASE-RELATED"/>
    <property type="match status" value="1"/>
</dbReference>